<comment type="similarity">
    <text evidence="5">Belongs to the Cdh family.</text>
</comment>
<dbReference type="AlphaFoldDB" id="A0A9X2YVY9"/>
<evidence type="ECO:0000256" key="8">
    <source>
        <dbReference type="ARBA" id="ARBA00022516"/>
    </source>
</evidence>
<keyword evidence="14" id="KW-0594">Phospholipid biosynthesis</keyword>
<protein>
    <recommendedName>
        <fullName evidence="6">CDP-diacylglycerol diphosphatase</fullName>
        <ecNumber evidence="6">3.6.1.26</ecNumber>
    </recommendedName>
    <alternativeName>
        <fullName evidence="16">CDP-diacylglycerol phosphatidylhydrolase</fullName>
    </alternativeName>
    <alternativeName>
        <fullName evidence="17">CDP-diglyceride hydrolase</fullName>
    </alternativeName>
</protein>
<dbReference type="Gene3D" id="3.30.428.30">
    <property type="entry name" value="HIT family - CDH-like"/>
    <property type="match status" value="1"/>
</dbReference>
<evidence type="ECO:0000256" key="11">
    <source>
        <dbReference type="ARBA" id="ARBA00022989"/>
    </source>
</evidence>
<dbReference type="GO" id="GO:0008715">
    <property type="term" value="F:CDP-diacylglycerol diphosphatase activity"/>
    <property type="evidence" value="ECO:0007669"/>
    <property type="project" value="UniProtKB-EC"/>
</dbReference>
<comment type="pathway">
    <text evidence="4">Lipid metabolism.</text>
</comment>
<dbReference type="InterPro" id="IPR003763">
    <property type="entry name" value="CDP-diacylglyc_Pase"/>
</dbReference>
<feature type="signal peptide" evidence="18">
    <location>
        <begin position="1"/>
        <end position="23"/>
    </location>
</feature>
<evidence type="ECO:0000256" key="4">
    <source>
        <dbReference type="ARBA" id="ARBA00005189"/>
    </source>
</evidence>
<proteinExistence type="inferred from homology"/>
<keyword evidence="18" id="KW-0732">Signal</keyword>
<evidence type="ECO:0000256" key="14">
    <source>
        <dbReference type="ARBA" id="ARBA00023209"/>
    </source>
</evidence>
<dbReference type="GO" id="GO:0008654">
    <property type="term" value="P:phospholipid biosynthetic process"/>
    <property type="evidence" value="ECO:0007669"/>
    <property type="project" value="UniProtKB-KW"/>
</dbReference>
<dbReference type="SUPFAM" id="SSF54197">
    <property type="entry name" value="HIT-like"/>
    <property type="match status" value="1"/>
</dbReference>
<dbReference type="EMBL" id="JACKVK010000002">
    <property type="protein sequence ID" value="MCV7419583.1"/>
    <property type="molecule type" value="Genomic_DNA"/>
</dbReference>
<dbReference type="Proteomes" id="UP001141629">
    <property type="component" value="Unassembled WGS sequence"/>
</dbReference>
<evidence type="ECO:0000256" key="17">
    <source>
        <dbReference type="ARBA" id="ARBA00032892"/>
    </source>
</evidence>
<keyword evidence="7" id="KW-1003">Cell membrane</keyword>
<keyword evidence="15" id="KW-1208">Phospholipid metabolism</keyword>
<sequence>MRTATVLVVSFVVALATSGVARAAGDPSALWNIVDGQCVPNELVHDDPSPCAQVDLDAGSAVLKDLVGATQFLLIPTRRSSGIDDPAILAPTAPNYFAAAWQARSFVDERAGAEIPRQWMSLAINSAYGRTQDQLHVHVDCVAPEVHDALTEYGGAVGPAWAPFPVALAGHRYDAMSVAGAELGSTNPFRSLADGLAGARADMAARTLVVVGSVDAGGRPGFVILTDRADPATGDVAAGEELQDHDFCPRLAASLPGK</sequence>
<evidence type="ECO:0000256" key="12">
    <source>
        <dbReference type="ARBA" id="ARBA00023098"/>
    </source>
</evidence>
<keyword evidence="13" id="KW-0472">Membrane</keyword>
<name>A0A9X2YVY9_9MYCO</name>
<gene>
    <name evidence="19" type="ORF">H7K45_03435</name>
</gene>
<keyword evidence="9" id="KW-0812">Transmembrane</keyword>
<evidence type="ECO:0000256" key="7">
    <source>
        <dbReference type="ARBA" id="ARBA00022475"/>
    </source>
</evidence>
<feature type="chain" id="PRO_5040769167" description="CDP-diacylglycerol diphosphatase" evidence="18">
    <location>
        <begin position="24"/>
        <end position="258"/>
    </location>
</feature>
<evidence type="ECO:0000256" key="2">
    <source>
        <dbReference type="ARBA" id="ARBA00004162"/>
    </source>
</evidence>
<evidence type="ECO:0000256" key="15">
    <source>
        <dbReference type="ARBA" id="ARBA00023264"/>
    </source>
</evidence>
<keyword evidence="12" id="KW-0443">Lipid metabolism</keyword>
<evidence type="ECO:0000256" key="18">
    <source>
        <dbReference type="SAM" id="SignalP"/>
    </source>
</evidence>
<reference evidence="19" key="2">
    <citation type="journal article" date="2022" name="BMC Genomics">
        <title>Comparative genome analysis of mycobacteria focusing on tRNA and non-coding RNA.</title>
        <authorList>
            <person name="Behra P.R.K."/>
            <person name="Pettersson B.M.F."/>
            <person name="Ramesh M."/>
            <person name="Das S."/>
            <person name="Dasgupta S."/>
            <person name="Kirsebom L.A."/>
        </authorList>
    </citation>
    <scope>NUCLEOTIDE SEQUENCE</scope>
    <source>
        <strain evidence="19">DSM 44838</strain>
    </source>
</reference>
<evidence type="ECO:0000256" key="5">
    <source>
        <dbReference type="ARBA" id="ARBA00006435"/>
    </source>
</evidence>
<dbReference type="RefSeq" id="WP_263994369.1">
    <property type="nucleotide sequence ID" value="NZ_JACKVK010000002.1"/>
</dbReference>
<evidence type="ECO:0000256" key="10">
    <source>
        <dbReference type="ARBA" id="ARBA00022801"/>
    </source>
</evidence>
<keyword evidence="10 19" id="KW-0378">Hydrolase</keyword>
<evidence type="ECO:0000256" key="16">
    <source>
        <dbReference type="ARBA" id="ARBA00032888"/>
    </source>
</evidence>
<dbReference type="InterPro" id="IPR036265">
    <property type="entry name" value="HIT-like_sf"/>
</dbReference>
<keyword evidence="11" id="KW-1133">Transmembrane helix</keyword>
<dbReference type="NCBIfam" id="NF003986">
    <property type="entry name" value="PRK05471.1-5"/>
    <property type="match status" value="1"/>
</dbReference>
<evidence type="ECO:0000256" key="3">
    <source>
        <dbReference type="ARBA" id="ARBA00004927"/>
    </source>
</evidence>
<reference evidence="19" key="1">
    <citation type="submission" date="2020-07" db="EMBL/GenBank/DDBJ databases">
        <authorList>
            <person name="Pettersson B.M.F."/>
            <person name="Behra P.R.K."/>
            <person name="Ramesh M."/>
            <person name="Das S."/>
            <person name="Dasgupta S."/>
            <person name="Kirsebom L.A."/>
        </authorList>
    </citation>
    <scope>NUCLEOTIDE SEQUENCE</scope>
    <source>
        <strain evidence="19">DSM 44838</strain>
    </source>
</reference>
<keyword evidence="20" id="KW-1185">Reference proteome</keyword>
<organism evidence="19 20">
    <name type="scientific">Mycobacterium yunnanensis</name>
    <dbReference type="NCBI Taxonomy" id="368477"/>
    <lineage>
        <taxon>Bacteria</taxon>
        <taxon>Bacillati</taxon>
        <taxon>Actinomycetota</taxon>
        <taxon>Actinomycetes</taxon>
        <taxon>Mycobacteriales</taxon>
        <taxon>Mycobacteriaceae</taxon>
        <taxon>Mycobacterium</taxon>
    </lineage>
</organism>
<evidence type="ECO:0000256" key="9">
    <source>
        <dbReference type="ARBA" id="ARBA00022692"/>
    </source>
</evidence>
<dbReference type="GO" id="GO:0005886">
    <property type="term" value="C:plasma membrane"/>
    <property type="evidence" value="ECO:0007669"/>
    <property type="project" value="UniProtKB-SubCell"/>
</dbReference>
<dbReference type="Pfam" id="PF02611">
    <property type="entry name" value="CDH"/>
    <property type="match status" value="1"/>
</dbReference>
<evidence type="ECO:0000256" key="1">
    <source>
        <dbReference type="ARBA" id="ARBA00001007"/>
    </source>
</evidence>
<comment type="catalytic activity">
    <reaction evidence="1">
        <text>a CDP-1,2-diacyl-sn-glycerol + H2O = a 1,2-diacyl-sn-glycero-3-phosphate + CMP + 2 H(+)</text>
        <dbReference type="Rhea" id="RHEA:15221"/>
        <dbReference type="ChEBI" id="CHEBI:15377"/>
        <dbReference type="ChEBI" id="CHEBI:15378"/>
        <dbReference type="ChEBI" id="CHEBI:58332"/>
        <dbReference type="ChEBI" id="CHEBI:58608"/>
        <dbReference type="ChEBI" id="CHEBI:60377"/>
        <dbReference type="EC" id="3.6.1.26"/>
    </reaction>
</comment>
<comment type="subcellular location">
    <subcellularLocation>
        <location evidence="2">Cell membrane</location>
        <topology evidence="2">Single-pass membrane protein</topology>
    </subcellularLocation>
</comment>
<dbReference type="EC" id="3.6.1.26" evidence="6"/>
<evidence type="ECO:0000313" key="19">
    <source>
        <dbReference type="EMBL" id="MCV7419583.1"/>
    </source>
</evidence>
<accession>A0A9X2YVY9</accession>
<dbReference type="PIRSF" id="PIRSF001273">
    <property type="entry name" value="CDH"/>
    <property type="match status" value="1"/>
</dbReference>
<evidence type="ECO:0000256" key="6">
    <source>
        <dbReference type="ARBA" id="ARBA00012375"/>
    </source>
</evidence>
<comment type="pathway">
    <text evidence="3">Phospholipid metabolism; CDP-diacylglycerol degradation; phosphatidate from CDP-diacylglycerol: step 1/1.</text>
</comment>
<evidence type="ECO:0000256" key="13">
    <source>
        <dbReference type="ARBA" id="ARBA00023136"/>
    </source>
</evidence>
<evidence type="ECO:0000313" key="20">
    <source>
        <dbReference type="Proteomes" id="UP001141629"/>
    </source>
</evidence>
<keyword evidence="8" id="KW-0444">Lipid biosynthesis</keyword>
<comment type="caution">
    <text evidence="19">The sequence shown here is derived from an EMBL/GenBank/DDBJ whole genome shotgun (WGS) entry which is preliminary data.</text>
</comment>